<dbReference type="AlphaFoldDB" id="A0A9W9KMV0"/>
<keyword evidence="6" id="KW-1185">Reference proteome</keyword>
<name>A0A9W9KMV0_9EURO</name>
<keyword evidence="2" id="KW-0378">Hydrolase</keyword>
<comment type="similarity">
    <text evidence="1">Belongs to the peptidase S33 family.</text>
</comment>
<dbReference type="RefSeq" id="XP_056479342.1">
    <property type="nucleotide sequence ID" value="XM_056614301.1"/>
</dbReference>
<sequence length="715" mass="80872">MSLLFNTLPETARVSPTPFKVSIHKSRLTELETLIRLSKLAPHTFENSQTDGRYGVTTEWLVGMRDQWLQSYRWKSSEDRINSFPQWKIEVEDLSIHFVGLFSRKKDAIPILLIHGWPGSFLEFLPILDNFRQEYTPETLPYHLIVPSLPGYTFSSGPPLDKDFNTWDIARVLDQLMKDIGFGNGYVVQGGDIGSHVARCLAVDHESCKAVHLNVCFMRRPEGVTDDNLNAFELQGIERLEKFQALGSGSPMALLAWIGEKYLQWVDEPLSQDYILESVTLYWLTATIARSIYTYRQNYPPPSVPAANDPRWYIQKPFGFSSFPMELAPLPRSWVATTGNLVYWGQHQKGGHFAALEEPEALKTDLTEFVQRVWPDVQFPTFEAPIDAADLTSNYTRPELLTSLEGTMCSAATDPMDIDTVFSDESSFYGDEEEKASLEKQAATFDPEPYWSKFHPKLLSTLQHELRAPTSPAKSEPRASVHANEDVSDSTLRKNQRGRKEPISHFLSRLPPSKTLASDVGPWIWMFGPDSKAQLDQDVPSFVRKGSGLLHAYENESTELRAAHERSGAKTTAPLTRKLSQLRRALERNILDSARECGVTYGKWMLFPNVRNVDSIWKTVVTALDKGKLGNEAKVATDDGSGQTRLICIYTKNFGDKEDVKRVLKMMVEVGLVQEEAKPIYYKCDAYTHLDIKSKNDYGLKASMFSSRDVLTGKV</sequence>
<feature type="compositionally biased region" description="Basic and acidic residues" evidence="3">
    <location>
        <begin position="475"/>
        <end position="485"/>
    </location>
</feature>
<dbReference type="OrthoDB" id="7130006at2759"/>
<dbReference type="Gene3D" id="3.40.50.1820">
    <property type="entry name" value="alpha/beta hydrolase"/>
    <property type="match status" value="1"/>
</dbReference>
<evidence type="ECO:0000259" key="4">
    <source>
        <dbReference type="Pfam" id="PF06441"/>
    </source>
</evidence>
<evidence type="ECO:0000256" key="3">
    <source>
        <dbReference type="SAM" id="MobiDB-lite"/>
    </source>
</evidence>
<dbReference type="GO" id="GO:0097176">
    <property type="term" value="P:epoxide metabolic process"/>
    <property type="evidence" value="ECO:0007669"/>
    <property type="project" value="TreeGrafter"/>
</dbReference>
<evidence type="ECO:0000256" key="1">
    <source>
        <dbReference type="ARBA" id="ARBA00010088"/>
    </source>
</evidence>
<evidence type="ECO:0000313" key="5">
    <source>
        <dbReference type="EMBL" id="KAJ5111272.1"/>
    </source>
</evidence>
<dbReference type="InterPro" id="IPR015034">
    <property type="entry name" value="Bles03"/>
</dbReference>
<dbReference type="InterPro" id="IPR029058">
    <property type="entry name" value="AB_hydrolase_fold"/>
</dbReference>
<dbReference type="Pfam" id="PF08939">
    <property type="entry name" value="Bles03"/>
    <property type="match status" value="1"/>
</dbReference>
<feature type="region of interest" description="Disordered" evidence="3">
    <location>
        <begin position="465"/>
        <end position="506"/>
    </location>
</feature>
<accession>A0A9W9KMV0</accession>
<reference evidence="5" key="2">
    <citation type="journal article" date="2023" name="IMA Fungus">
        <title>Comparative genomic study of the Penicillium genus elucidates a diverse pangenome and 15 lateral gene transfer events.</title>
        <authorList>
            <person name="Petersen C."/>
            <person name="Sorensen T."/>
            <person name="Nielsen M.R."/>
            <person name="Sondergaard T.E."/>
            <person name="Sorensen J.L."/>
            <person name="Fitzpatrick D.A."/>
            <person name="Frisvad J.C."/>
            <person name="Nielsen K.L."/>
        </authorList>
    </citation>
    <scope>NUCLEOTIDE SEQUENCE</scope>
    <source>
        <strain evidence="5">IBT 30761</strain>
    </source>
</reference>
<dbReference type="SUPFAM" id="SSF53474">
    <property type="entry name" value="alpha/beta-Hydrolases"/>
    <property type="match status" value="1"/>
</dbReference>
<protein>
    <submittedName>
        <fullName evidence="5">Isopenicillin N synthase</fullName>
    </submittedName>
</protein>
<dbReference type="GO" id="GO:0072330">
    <property type="term" value="P:monocarboxylic acid biosynthetic process"/>
    <property type="evidence" value="ECO:0007669"/>
    <property type="project" value="UniProtKB-ARBA"/>
</dbReference>
<dbReference type="InterPro" id="IPR000639">
    <property type="entry name" value="Epox_hydrolase-like"/>
</dbReference>
<dbReference type="GO" id="GO:0004301">
    <property type="term" value="F:epoxide hydrolase activity"/>
    <property type="evidence" value="ECO:0007669"/>
    <property type="project" value="TreeGrafter"/>
</dbReference>
<organism evidence="5 6">
    <name type="scientific">Penicillium argentinense</name>
    <dbReference type="NCBI Taxonomy" id="1131581"/>
    <lineage>
        <taxon>Eukaryota</taxon>
        <taxon>Fungi</taxon>
        <taxon>Dikarya</taxon>
        <taxon>Ascomycota</taxon>
        <taxon>Pezizomycotina</taxon>
        <taxon>Eurotiomycetes</taxon>
        <taxon>Eurotiomycetidae</taxon>
        <taxon>Eurotiales</taxon>
        <taxon>Aspergillaceae</taxon>
        <taxon>Penicillium</taxon>
    </lineage>
</organism>
<feature type="domain" description="Epoxide hydrolase N-terminal" evidence="4">
    <location>
        <begin position="17"/>
        <end position="124"/>
    </location>
</feature>
<dbReference type="SUPFAM" id="SSF55418">
    <property type="entry name" value="eIF4e-like"/>
    <property type="match status" value="1"/>
</dbReference>
<dbReference type="Proteomes" id="UP001149074">
    <property type="component" value="Unassembled WGS sequence"/>
</dbReference>
<dbReference type="InterPro" id="IPR010497">
    <property type="entry name" value="Epoxide_hydro_N"/>
</dbReference>
<dbReference type="Gene3D" id="3.30.760.10">
    <property type="entry name" value="RNA Cap, Translation Initiation Factor Eif4e"/>
    <property type="match status" value="1"/>
</dbReference>
<comment type="caution">
    <text evidence="5">The sequence shown here is derived from an EMBL/GenBank/DDBJ whole genome shotgun (WGS) entry which is preliminary data.</text>
</comment>
<dbReference type="InterPro" id="IPR023398">
    <property type="entry name" value="TIF_eIF4e-like"/>
</dbReference>
<gene>
    <name evidence="5" type="ORF">N7532_001807</name>
</gene>
<evidence type="ECO:0000256" key="2">
    <source>
        <dbReference type="ARBA" id="ARBA00022801"/>
    </source>
</evidence>
<dbReference type="EMBL" id="JAPQKI010000002">
    <property type="protein sequence ID" value="KAJ5111272.1"/>
    <property type="molecule type" value="Genomic_DNA"/>
</dbReference>
<dbReference type="PANTHER" id="PTHR21661:SF39">
    <property type="entry name" value="HYDROLASE, PUTATIVE (AFU_ORTHOLOGUE AFUA_3G08960)-RELATED"/>
    <property type="match status" value="1"/>
</dbReference>
<dbReference type="PANTHER" id="PTHR21661">
    <property type="entry name" value="EPOXIDE HYDROLASE 1-RELATED"/>
    <property type="match status" value="1"/>
</dbReference>
<dbReference type="GeneID" id="81353280"/>
<dbReference type="Pfam" id="PF06441">
    <property type="entry name" value="EHN"/>
    <property type="match status" value="1"/>
</dbReference>
<proteinExistence type="inferred from homology"/>
<dbReference type="PRINTS" id="PR00412">
    <property type="entry name" value="EPOXHYDRLASE"/>
</dbReference>
<dbReference type="GO" id="GO:0017000">
    <property type="term" value="P:antibiotic biosynthetic process"/>
    <property type="evidence" value="ECO:0007669"/>
    <property type="project" value="UniProtKB-ARBA"/>
</dbReference>
<reference evidence="5" key="1">
    <citation type="submission" date="2022-11" db="EMBL/GenBank/DDBJ databases">
        <authorList>
            <person name="Petersen C."/>
        </authorList>
    </citation>
    <scope>NUCLEOTIDE SEQUENCE</scope>
    <source>
        <strain evidence="5">IBT 30761</strain>
    </source>
</reference>
<evidence type="ECO:0000313" key="6">
    <source>
        <dbReference type="Proteomes" id="UP001149074"/>
    </source>
</evidence>